<dbReference type="STRING" id="394096.DB31_8963"/>
<gene>
    <name evidence="7" type="ORF">DB31_8963</name>
</gene>
<dbReference type="PATRIC" id="fig|394096.3.peg.4994"/>
<dbReference type="PANTHER" id="PTHR43399:SF4">
    <property type="entry name" value="CELL WALL-ASSOCIATED PROTEASE"/>
    <property type="match status" value="1"/>
</dbReference>
<protein>
    <recommendedName>
        <fullName evidence="6">Peptidase S8/S53 domain-containing protein</fullName>
    </recommendedName>
</protein>
<evidence type="ECO:0000256" key="1">
    <source>
        <dbReference type="ARBA" id="ARBA00011073"/>
    </source>
</evidence>
<dbReference type="PROSITE" id="PS00138">
    <property type="entry name" value="SUBTILASE_SER"/>
    <property type="match status" value="1"/>
</dbReference>
<keyword evidence="2 5" id="KW-0645">Protease</keyword>
<dbReference type="InterPro" id="IPR051048">
    <property type="entry name" value="Peptidase_S8/S53_subtilisin"/>
</dbReference>
<dbReference type="InterPro" id="IPR036852">
    <property type="entry name" value="Peptidase_S8/S53_dom_sf"/>
</dbReference>
<dbReference type="Proteomes" id="UP000028725">
    <property type="component" value="Unassembled WGS sequence"/>
</dbReference>
<dbReference type="InterPro" id="IPR000209">
    <property type="entry name" value="Peptidase_S8/S53_dom"/>
</dbReference>
<dbReference type="Gene3D" id="2.60.120.380">
    <property type="match status" value="1"/>
</dbReference>
<comment type="similarity">
    <text evidence="1 5">Belongs to the peptidase S8 family.</text>
</comment>
<dbReference type="CDD" id="cd04842">
    <property type="entry name" value="Peptidases_S8_Kp43_protease"/>
    <property type="match status" value="1"/>
</dbReference>
<dbReference type="InterPro" id="IPR036116">
    <property type="entry name" value="FN3_sf"/>
</dbReference>
<dbReference type="Pfam" id="PF17957">
    <property type="entry name" value="Big_7"/>
    <property type="match status" value="1"/>
</dbReference>
<dbReference type="InterPro" id="IPR023828">
    <property type="entry name" value="Peptidase_S8_Ser-AS"/>
</dbReference>
<dbReference type="PROSITE" id="PS51892">
    <property type="entry name" value="SUBTILASE"/>
    <property type="match status" value="1"/>
</dbReference>
<dbReference type="SUPFAM" id="SSF49265">
    <property type="entry name" value="Fibronectin type III"/>
    <property type="match status" value="1"/>
</dbReference>
<dbReference type="SUPFAM" id="SSF49785">
    <property type="entry name" value="Galactose-binding domain-like"/>
    <property type="match status" value="1"/>
</dbReference>
<feature type="active site" description="Charge relay system" evidence="5">
    <location>
        <position position="357"/>
    </location>
</feature>
<feature type="active site" description="Charge relay system" evidence="5">
    <location>
        <position position="599"/>
    </location>
</feature>
<feature type="active site" description="Charge relay system" evidence="5">
    <location>
        <position position="308"/>
    </location>
</feature>
<proteinExistence type="inferred from homology"/>
<accession>A0A085WGD6</accession>
<evidence type="ECO:0000313" key="7">
    <source>
        <dbReference type="EMBL" id="KFE66749.1"/>
    </source>
</evidence>
<dbReference type="Pfam" id="PF00082">
    <property type="entry name" value="Peptidase_S8"/>
    <property type="match status" value="1"/>
</dbReference>
<name>A0A085WGD6_9BACT</name>
<evidence type="ECO:0000256" key="4">
    <source>
        <dbReference type="ARBA" id="ARBA00022825"/>
    </source>
</evidence>
<dbReference type="InterPro" id="IPR034058">
    <property type="entry name" value="TagA/B/C/D_pept_dom"/>
</dbReference>
<feature type="domain" description="Peptidase S8/S53" evidence="6">
    <location>
        <begin position="301"/>
        <end position="657"/>
    </location>
</feature>
<dbReference type="GO" id="GO:0004252">
    <property type="term" value="F:serine-type endopeptidase activity"/>
    <property type="evidence" value="ECO:0007669"/>
    <property type="project" value="UniProtKB-UniRule"/>
</dbReference>
<reference evidence="7 8" key="1">
    <citation type="submission" date="2014-04" db="EMBL/GenBank/DDBJ databases">
        <title>Genome assembly of Hyalangium minutum DSM 14724.</title>
        <authorList>
            <person name="Sharma G."/>
            <person name="Subramanian S."/>
        </authorList>
    </citation>
    <scope>NUCLEOTIDE SEQUENCE [LARGE SCALE GENOMIC DNA]</scope>
    <source>
        <strain evidence="7 8">DSM 14724</strain>
    </source>
</reference>
<evidence type="ECO:0000256" key="5">
    <source>
        <dbReference type="PROSITE-ProRule" id="PRU01240"/>
    </source>
</evidence>
<dbReference type="PANTHER" id="PTHR43399">
    <property type="entry name" value="SUBTILISIN-RELATED"/>
    <property type="match status" value="1"/>
</dbReference>
<comment type="caution">
    <text evidence="7">The sequence shown here is derived from an EMBL/GenBank/DDBJ whole genome shotgun (WGS) entry which is preliminary data.</text>
</comment>
<keyword evidence="4 5" id="KW-0720">Serine protease</keyword>
<keyword evidence="8" id="KW-1185">Reference proteome</keyword>
<dbReference type="SUPFAM" id="SSF52743">
    <property type="entry name" value="Subtilisin-like"/>
    <property type="match status" value="1"/>
</dbReference>
<dbReference type="Gene3D" id="3.40.50.200">
    <property type="entry name" value="Peptidase S8/S53 domain"/>
    <property type="match status" value="1"/>
</dbReference>
<dbReference type="InterPro" id="IPR013783">
    <property type="entry name" value="Ig-like_fold"/>
</dbReference>
<evidence type="ECO:0000256" key="2">
    <source>
        <dbReference type="ARBA" id="ARBA00022670"/>
    </source>
</evidence>
<evidence type="ECO:0000259" key="6">
    <source>
        <dbReference type="Pfam" id="PF00082"/>
    </source>
</evidence>
<dbReference type="InterPro" id="IPR008979">
    <property type="entry name" value="Galactose-bd-like_sf"/>
</dbReference>
<dbReference type="GO" id="GO:0006508">
    <property type="term" value="P:proteolysis"/>
    <property type="evidence" value="ECO:0007669"/>
    <property type="project" value="UniProtKB-KW"/>
</dbReference>
<dbReference type="EMBL" id="JMCB01000009">
    <property type="protein sequence ID" value="KFE66749.1"/>
    <property type="molecule type" value="Genomic_DNA"/>
</dbReference>
<organism evidence="7 8">
    <name type="scientific">Hyalangium minutum</name>
    <dbReference type="NCBI Taxonomy" id="394096"/>
    <lineage>
        <taxon>Bacteria</taxon>
        <taxon>Pseudomonadati</taxon>
        <taxon>Myxococcota</taxon>
        <taxon>Myxococcia</taxon>
        <taxon>Myxococcales</taxon>
        <taxon>Cystobacterineae</taxon>
        <taxon>Archangiaceae</taxon>
        <taxon>Hyalangium</taxon>
    </lineage>
</organism>
<evidence type="ECO:0000256" key="3">
    <source>
        <dbReference type="ARBA" id="ARBA00022801"/>
    </source>
</evidence>
<sequence>MLSLMACDGAGNVPELQQSAEGTRAPLTGHKVQLSAQQAQELQQRGANVQEIADYGAFKLVQVDDKALASLPEGAELRDNYNEILLNAGTIDTASEHGQSLRGMKREAVIGKRFYLVQFAGPIQPEWYQQLESTGVKVVTYIPNNAYLVYGDGAAMNSLAGHLRAKTGTIQWDGEYLNDYKLHRNVLTSTSETFEVQLIKDGEANEETLALIQSLQSKNGTIQEAMGYVNVHTYLTVSDLYQIATRPDVLSIQPRPMPRKFDERQNMIVSGNLTGTQPNGPGWLAWLTSKGFTQAQFTASGFGVDVTDSGVDNATPASPNHFGLYTTGDVNSPSRLVYSRLEGTANSGSTIQGCDGHGNLNTHIIGGYSNLTGAPFADSAGFNYGMGVAPFVKFGSSVIFDPGSFTSPNYENLQSRAYRDGMRISSNSWGASTPAYTSDAQRYDALVRDAQPATAAVPATGNQEMVIVFAAGNDGSGASTVGSPGTAKNIITAGASENVQAFGGADQCGTTDAEANSAMDIVAFSSRGPTSDGRKKPDLMAPGTHVSGGVAQAVRATNPPTGNGGALSCFDATGVCAGPGTSNFFPVGQQWYTASSGTSHSTPAIAGGAALVRQYFINQGMAPPSAAMTKAFLMNSARYMTGTGANDNLWSNSQGMGLMDLGMAFDGTPRTLDDQTSANLFTATGQTRTFTGSGGDPTKPFRVTLAWTDAPGSTTGSAWKNNLDLSVTVGGNTYKGNVFTGARSTTGGTADASNNVESVFLPAGNSGPFTITVTATNITSDGVPGNASALDQDFALIAYNTCGTAPAQTTGVSATPSGDNRISISWTENGAASYNIYRATTPGGPYTKVGTAVTSPFTDTGLSGGTTYYYVVKGTLCIESPASAEASATATGACTLTPTFAGVSNATNAAASTCGTTVSWAAATPVCGGAVSYSVYRSTTAGFTPSIANKIATGLTGSSFADTLNLTNGTRYYYVVRATETSNAVNEEANTVEKSAVPTGLITPGLSYFDDLDGNRPPNASAYWLPQATTGSASSLNIVNGCHWQSSDKSYRFGPITGGCTGTYPITTVVTLGLGGDGSTAGINGFNIPANTFDPQMSFNLWYNLETRYDGAWLVYSTTSATGPWTNVGDSVTSAAPYISAGGYDNTLNSSTTTRIWTGTNLGANGALKQVTVNLSALTGQKVWFGFRFSADSLVSYEGAYLDDVRITADSYGACTSNLPPPGPAASYRLTGLPDSSRVNTPVTFTITALDAAGVPATGYTGSATITSSDPQAVLPSSVTFTGGVANNVPVTFVTTGTQTVTATDTTASAITGSASTSVTTAAAVAFTVQPAATTVAGVSITPAIKVSLVDAAGNPVTTGSNQITLSLGNNPGGATLSGTTRVAAVNGVATFSNVSINKAGAGYTLVASSSGLNSGTSTAFQITAAAAAKLAFLTQPSATVAGENITPAVQVAIVDAFGNTTTSTATVTAALGANPAGGTLGGTTTATAVNGVATFNALSITKVGTGYTLAVSAPSLGSGTSNAFDITAAAPYRVTITQQPSNTIAGAAITPAVRATVYDRHGNVATQATTPVTLSIGNNPAGGALSGTTTVNAENGVSTFNNVSVDRSGTNYTLVAGASGLYSDTSVGFDVLSGAAVQLAFTTSPSGFVSSGSPFTVRVAVRDAAGNLLTGTSTSVTLSLTNAPGATLSGTTTATTSNGVATFSGLSVDKAGTGYTLQANAAGLTAATSLAFGVSPGAGAALAFVNPPGNGTAGAAFAPVRVAVLDAAGNTLTTSGTGVTLALNAHPSGGSLSGTKTALALNGVATFSDLSIARAATGYQLTASSSGITGASSASFDIANGPKAALAFTVQPGSTRAGAAISPAVRVSIQDAYGNVDTSATDAVTVALGSNPRNGTLSGTKTVSAINGVATFSDLSIHRNGRGYTLVASAGALSSSGSVAFDVTPGNSPKLVFRTTAEQVAAGTALSTIEVELRDELDALDTDSTATVTLSLGDNATGAQLLGTQTAKAVNGVAKFDGVSLRKTGTGYTLVATAQEFAGTTSSPFNVTPGAAASFTLSVAPSVGAGQEATLSAQAHDAYGNEASNYGGTVKVTSSDAAATFVTNATFVEGELNGFKVTFKSPGLRTLTLTDTEQASLNSTAQLNITPFTQPTVAVTSPEGGSTVSGSVSISATGAVAPGTTLTQISLLVDGVVIATGTETTLTGTWDASDAEGETAHTITAVITDGAGNVAHSAPVTITTASSGCGCGATSGTDASIYLGLLILARYVLGRRRQADAA</sequence>
<evidence type="ECO:0000313" key="8">
    <source>
        <dbReference type="Proteomes" id="UP000028725"/>
    </source>
</evidence>
<dbReference type="Gene3D" id="2.60.40.10">
    <property type="entry name" value="Immunoglobulins"/>
    <property type="match status" value="4"/>
</dbReference>
<keyword evidence="3 5" id="KW-0378">Hydrolase</keyword>